<dbReference type="Proteomes" id="UP000267164">
    <property type="component" value="Chromosome"/>
</dbReference>
<dbReference type="GO" id="GO:0016787">
    <property type="term" value="F:hydrolase activity"/>
    <property type="evidence" value="ECO:0007669"/>
    <property type="project" value="UniProtKB-KW"/>
</dbReference>
<evidence type="ECO:0000259" key="1">
    <source>
        <dbReference type="Pfam" id="PF12697"/>
    </source>
</evidence>
<dbReference type="SUPFAM" id="SSF53474">
    <property type="entry name" value="alpha/beta-Hydrolases"/>
    <property type="match status" value="1"/>
</dbReference>
<accession>A0A386Z570</accession>
<dbReference type="InterPro" id="IPR050471">
    <property type="entry name" value="AB_hydrolase"/>
</dbReference>
<dbReference type="PRINTS" id="PR00111">
    <property type="entry name" value="ABHYDROLASE"/>
</dbReference>
<dbReference type="Pfam" id="PF12697">
    <property type="entry name" value="Abhydrolase_6"/>
    <property type="match status" value="1"/>
</dbReference>
<proteinExistence type="predicted"/>
<sequence length="272" mass="30012">MPYFDSHDGTRLHYQDWGTGQPVLFLAGGWLSSSSWELQMLPLSREGLRCLSYDRRGHGKSDWVGHGYDYDTLAEDLAAFLEHLDLREVVVVAHSMAGGELVRYLTRHGSARIERIMLVSATLPFLAQADDNPGGVPQAVADAVNAARAADRPLWMEQNAQAFFATHLGNQVSSARIAWMVQKCMDCSLLAADTIMDTIYHADFRAELRAITLPTMIIHGDADASAPLDLCGRKTKDLIPVNTYKEYPAAGHGLMITHATQLNADILDFIKS</sequence>
<evidence type="ECO:0000313" key="2">
    <source>
        <dbReference type="EMBL" id="AYF72800.1"/>
    </source>
</evidence>
<dbReference type="KEGG" id="nyu:D7D52_01735"/>
<reference evidence="2 3" key="1">
    <citation type="submission" date="2018-09" db="EMBL/GenBank/DDBJ databases">
        <title>Nocardia yunnanensis sp. nov., an actinomycete isolated from a soil sample.</title>
        <authorList>
            <person name="Zhang J."/>
        </authorList>
    </citation>
    <scope>NUCLEOTIDE SEQUENCE [LARGE SCALE GENOMIC DNA]</scope>
    <source>
        <strain evidence="2 3">CFHS0054</strain>
    </source>
</reference>
<organism evidence="2 3">
    <name type="scientific">Nocardia yunnanensis</name>
    <dbReference type="NCBI Taxonomy" id="2382165"/>
    <lineage>
        <taxon>Bacteria</taxon>
        <taxon>Bacillati</taxon>
        <taxon>Actinomycetota</taxon>
        <taxon>Actinomycetes</taxon>
        <taxon>Mycobacteriales</taxon>
        <taxon>Nocardiaceae</taxon>
        <taxon>Nocardia</taxon>
    </lineage>
</organism>
<dbReference type="PANTHER" id="PTHR43433">
    <property type="entry name" value="HYDROLASE, ALPHA/BETA FOLD FAMILY PROTEIN"/>
    <property type="match status" value="1"/>
</dbReference>
<feature type="domain" description="AB hydrolase-1" evidence="1">
    <location>
        <begin position="23"/>
        <end position="262"/>
    </location>
</feature>
<dbReference type="OrthoDB" id="9785847at2"/>
<keyword evidence="2" id="KW-0378">Hydrolase</keyword>
<dbReference type="RefSeq" id="WP_120734743.1">
    <property type="nucleotide sequence ID" value="NZ_CP032568.1"/>
</dbReference>
<dbReference type="EMBL" id="CP032568">
    <property type="protein sequence ID" value="AYF72800.1"/>
    <property type="molecule type" value="Genomic_DNA"/>
</dbReference>
<dbReference type="Gene3D" id="3.40.50.1820">
    <property type="entry name" value="alpha/beta hydrolase"/>
    <property type="match status" value="1"/>
</dbReference>
<dbReference type="InterPro" id="IPR000073">
    <property type="entry name" value="AB_hydrolase_1"/>
</dbReference>
<dbReference type="PANTHER" id="PTHR43433:SF4">
    <property type="entry name" value="NON-HEME CHLOROPEROXIDASE-RELATED"/>
    <property type="match status" value="1"/>
</dbReference>
<dbReference type="InterPro" id="IPR029058">
    <property type="entry name" value="AB_hydrolase_fold"/>
</dbReference>
<evidence type="ECO:0000313" key="3">
    <source>
        <dbReference type="Proteomes" id="UP000267164"/>
    </source>
</evidence>
<protein>
    <submittedName>
        <fullName evidence="2">Alpha/beta hydrolase</fullName>
    </submittedName>
</protein>
<dbReference type="AlphaFoldDB" id="A0A386Z570"/>
<name>A0A386Z570_9NOCA</name>
<keyword evidence="3" id="KW-1185">Reference proteome</keyword>
<gene>
    <name evidence="2" type="ORF">D7D52_01735</name>
</gene>